<keyword evidence="7" id="KW-0645">Protease</keyword>
<evidence type="ECO:0000313" key="11">
    <source>
        <dbReference type="Proteomes" id="UP000315724"/>
    </source>
</evidence>
<keyword evidence="11" id="KW-1185">Reference proteome</keyword>
<evidence type="ECO:0000313" key="10">
    <source>
        <dbReference type="EMBL" id="QDT35252.1"/>
    </source>
</evidence>
<name>A0A517QUC8_9PLAN</name>
<evidence type="ECO:0000256" key="1">
    <source>
        <dbReference type="ARBA" id="ARBA00000677"/>
    </source>
</evidence>
<evidence type="ECO:0000256" key="7">
    <source>
        <dbReference type="RuleBase" id="RU362042"/>
    </source>
</evidence>
<proteinExistence type="inferred from homology"/>
<dbReference type="Pfam" id="PF10502">
    <property type="entry name" value="Peptidase_S26"/>
    <property type="match status" value="2"/>
</dbReference>
<evidence type="ECO:0000256" key="3">
    <source>
        <dbReference type="ARBA" id="ARBA00013208"/>
    </source>
</evidence>
<feature type="active site" evidence="6">
    <location>
        <position position="166"/>
    </location>
</feature>
<evidence type="ECO:0000256" key="8">
    <source>
        <dbReference type="SAM" id="MobiDB-lite"/>
    </source>
</evidence>
<feature type="active site" evidence="6">
    <location>
        <position position="66"/>
    </location>
</feature>
<sequence>MFDKNKISSFFFGKSSSKPAEEEPKETPPKRKESMRDTVESILFAFVLAFLFRTFEAEAFVIPTGSMAPTLYGRHKETTCTQCGFHITVGASDEVIRGSGLLGNGARVKTAICPNCGFENDQIYDEMAFNGDRILVNKYPYEFGDPERFDVFVFKYPEEPKTNYIKRLVGLPGELIRIRQGSVYKVTENGEEILRKSPNKQRHLQIPVYDDNFPPVQLLEAGWPERWATMKQGEVGQLGNWSDASTGWQAASESREYSITSDQAERSWLRYRHYFPSPKDWFSMNNGRDLDPQASLIADFCAYNAYTGYDIMQNRTTANSVDSGKYWVRDLTINFDLEIHDVKSDPEIVIELCEGTSWYQCVINPETGVATLLEINTQLEHRATEISKARTSITGPGNYQISYANVDDRLCLWVNNSLVDFGEAASLSIAGATANPFPEQNDLTPVGIAAANVSATVSGLLLERDLYYRADFPAYTAKNSENSKFEGKLVNALHDPDEWADLYLQDGDLYDSLDIQVGPNHYLALGDNSPRSLDGRLWKGGQSVPREYLVGKAFFIYWPHGVPFLNGGRGFPITYNKMQGDRGRVVTLKKTQEENGYPKYVLPFYPQFWRMHRIY</sequence>
<feature type="domain" description="Peptidase S26" evidence="9">
    <location>
        <begin position="516"/>
        <end position="558"/>
    </location>
</feature>
<dbReference type="InterPro" id="IPR019757">
    <property type="entry name" value="Pept_S26A_signal_pept_1_Lys-AS"/>
</dbReference>
<comment type="subcellular location">
    <subcellularLocation>
        <location evidence="7">Membrane</location>
        <topology evidence="7">Single-pass type II membrane protein</topology>
    </subcellularLocation>
</comment>
<dbReference type="EMBL" id="CP036267">
    <property type="protein sequence ID" value="QDT35252.1"/>
    <property type="molecule type" value="Genomic_DNA"/>
</dbReference>
<dbReference type="GO" id="GO:0006465">
    <property type="term" value="P:signal peptide processing"/>
    <property type="evidence" value="ECO:0007669"/>
    <property type="project" value="InterPro"/>
</dbReference>
<accession>A0A517QUC8</accession>
<dbReference type="SUPFAM" id="SSF51306">
    <property type="entry name" value="LexA/Signal peptidase"/>
    <property type="match status" value="2"/>
</dbReference>
<feature type="region of interest" description="Disordered" evidence="8">
    <location>
        <begin position="13"/>
        <end position="34"/>
    </location>
</feature>
<dbReference type="KEGG" id="tpol:Mal48_45280"/>
<dbReference type="CDD" id="cd06530">
    <property type="entry name" value="S26_SPase_I"/>
    <property type="match status" value="1"/>
</dbReference>
<dbReference type="InterPro" id="IPR019533">
    <property type="entry name" value="Peptidase_S26"/>
</dbReference>
<evidence type="ECO:0000259" key="9">
    <source>
        <dbReference type="Pfam" id="PF10502"/>
    </source>
</evidence>
<dbReference type="GO" id="GO:0016020">
    <property type="term" value="C:membrane"/>
    <property type="evidence" value="ECO:0007669"/>
    <property type="project" value="UniProtKB-SubCell"/>
</dbReference>
<dbReference type="Proteomes" id="UP000315724">
    <property type="component" value="Chromosome"/>
</dbReference>
<dbReference type="RefSeq" id="WP_197441884.1">
    <property type="nucleotide sequence ID" value="NZ_CP036267.1"/>
</dbReference>
<gene>
    <name evidence="10" type="primary">lepB</name>
    <name evidence="10" type="ORF">Mal48_45280</name>
</gene>
<dbReference type="NCBIfam" id="TIGR02227">
    <property type="entry name" value="sigpep_I_bact"/>
    <property type="match status" value="1"/>
</dbReference>
<dbReference type="PANTHER" id="PTHR43390:SF1">
    <property type="entry name" value="CHLOROPLAST PROCESSING PEPTIDASE"/>
    <property type="match status" value="1"/>
</dbReference>
<protein>
    <recommendedName>
        <fullName evidence="4 7">Signal peptidase I</fullName>
        <ecNumber evidence="3 7">3.4.21.89</ecNumber>
    </recommendedName>
</protein>
<dbReference type="PRINTS" id="PR00727">
    <property type="entry name" value="LEADERPTASE"/>
</dbReference>
<comment type="similarity">
    <text evidence="2 7">Belongs to the peptidase S26 family.</text>
</comment>
<feature type="domain" description="Peptidase S26" evidence="9">
    <location>
        <begin position="130"/>
        <end position="216"/>
    </location>
</feature>
<dbReference type="AlphaFoldDB" id="A0A517QUC8"/>
<dbReference type="GO" id="GO:0009003">
    <property type="term" value="F:signal peptidase activity"/>
    <property type="evidence" value="ECO:0007669"/>
    <property type="project" value="UniProtKB-EC"/>
</dbReference>
<dbReference type="EC" id="3.4.21.89" evidence="3 7"/>
<reference evidence="10 11" key="1">
    <citation type="submission" date="2019-02" db="EMBL/GenBank/DDBJ databases">
        <title>Deep-cultivation of Planctomycetes and their phenomic and genomic characterization uncovers novel biology.</title>
        <authorList>
            <person name="Wiegand S."/>
            <person name="Jogler M."/>
            <person name="Boedeker C."/>
            <person name="Pinto D."/>
            <person name="Vollmers J."/>
            <person name="Rivas-Marin E."/>
            <person name="Kohn T."/>
            <person name="Peeters S.H."/>
            <person name="Heuer A."/>
            <person name="Rast P."/>
            <person name="Oberbeckmann S."/>
            <person name="Bunk B."/>
            <person name="Jeske O."/>
            <person name="Meyerdierks A."/>
            <person name="Storesund J.E."/>
            <person name="Kallscheuer N."/>
            <person name="Luecker S."/>
            <person name="Lage O.M."/>
            <person name="Pohl T."/>
            <person name="Merkel B.J."/>
            <person name="Hornburger P."/>
            <person name="Mueller R.-W."/>
            <person name="Bruemmer F."/>
            <person name="Labrenz M."/>
            <person name="Spormann A.M."/>
            <person name="Op den Camp H."/>
            <person name="Overmann J."/>
            <person name="Amann R."/>
            <person name="Jetten M.S.M."/>
            <person name="Mascher T."/>
            <person name="Medema M.H."/>
            <person name="Devos D.P."/>
            <person name="Kaster A.-K."/>
            <person name="Ovreas L."/>
            <person name="Rohde M."/>
            <person name="Galperin M.Y."/>
            <person name="Jogler C."/>
        </authorList>
    </citation>
    <scope>NUCLEOTIDE SEQUENCE [LARGE SCALE GENOMIC DNA]</scope>
    <source>
        <strain evidence="10 11">Mal48</strain>
    </source>
</reference>
<dbReference type="PROSITE" id="PS00760">
    <property type="entry name" value="SPASE_I_2"/>
    <property type="match status" value="1"/>
</dbReference>
<dbReference type="PANTHER" id="PTHR43390">
    <property type="entry name" value="SIGNAL PEPTIDASE I"/>
    <property type="match status" value="1"/>
</dbReference>
<feature type="compositionally biased region" description="Basic and acidic residues" evidence="8">
    <location>
        <begin position="19"/>
        <end position="34"/>
    </location>
</feature>
<dbReference type="InterPro" id="IPR036286">
    <property type="entry name" value="LexA/Signal_pep-like_sf"/>
</dbReference>
<dbReference type="GO" id="GO:0004252">
    <property type="term" value="F:serine-type endopeptidase activity"/>
    <property type="evidence" value="ECO:0007669"/>
    <property type="project" value="InterPro"/>
</dbReference>
<evidence type="ECO:0000256" key="6">
    <source>
        <dbReference type="PIRSR" id="PIRSR600223-1"/>
    </source>
</evidence>
<evidence type="ECO:0000256" key="4">
    <source>
        <dbReference type="ARBA" id="ARBA00019232"/>
    </source>
</evidence>
<dbReference type="Gene3D" id="2.10.109.10">
    <property type="entry name" value="Umud Fragment, subunit A"/>
    <property type="match status" value="2"/>
</dbReference>
<evidence type="ECO:0000256" key="2">
    <source>
        <dbReference type="ARBA" id="ARBA00009370"/>
    </source>
</evidence>
<comment type="catalytic activity">
    <reaction evidence="1 7">
        <text>Cleavage of hydrophobic, N-terminal signal or leader sequences from secreted and periplasmic proteins.</text>
        <dbReference type="EC" id="3.4.21.89"/>
    </reaction>
</comment>
<evidence type="ECO:0000256" key="5">
    <source>
        <dbReference type="ARBA" id="ARBA00022801"/>
    </source>
</evidence>
<organism evidence="10 11">
    <name type="scientific">Thalassoglobus polymorphus</name>
    <dbReference type="NCBI Taxonomy" id="2527994"/>
    <lineage>
        <taxon>Bacteria</taxon>
        <taxon>Pseudomonadati</taxon>
        <taxon>Planctomycetota</taxon>
        <taxon>Planctomycetia</taxon>
        <taxon>Planctomycetales</taxon>
        <taxon>Planctomycetaceae</taxon>
        <taxon>Thalassoglobus</taxon>
    </lineage>
</organism>
<keyword evidence="5 7" id="KW-0378">Hydrolase</keyword>
<dbReference type="InterPro" id="IPR000223">
    <property type="entry name" value="Pept_S26A_signal_pept_1"/>
</dbReference>